<evidence type="ECO:0000256" key="3">
    <source>
        <dbReference type="SAM" id="MobiDB-lite"/>
    </source>
</evidence>
<organism evidence="5 6">
    <name type="scientific">Galerina marginata (strain CBS 339.88)</name>
    <dbReference type="NCBI Taxonomy" id="685588"/>
    <lineage>
        <taxon>Eukaryota</taxon>
        <taxon>Fungi</taxon>
        <taxon>Dikarya</taxon>
        <taxon>Basidiomycota</taxon>
        <taxon>Agaricomycotina</taxon>
        <taxon>Agaricomycetes</taxon>
        <taxon>Agaricomycetidae</taxon>
        <taxon>Agaricales</taxon>
        <taxon>Agaricineae</taxon>
        <taxon>Strophariaceae</taxon>
        <taxon>Galerina</taxon>
    </lineage>
</organism>
<feature type="compositionally biased region" description="Basic and acidic residues" evidence="3">
    <location>
        <begin position="222"/>
        <end position="234"/>
    </location>
</feature>
<dbReference type="GO" id="GO:0009653">
    <property type="term" value="P:anatomical structure morphogenesis"/>
    <property type="evidence" value="ECO:0007669"/>
    <property type="project" value="TreeGrafter"/>
</dbReference>
<dbReference type="GO" id="GO:0000978">
    <property type="term" value="F:RNA polymerase II cis-regulatory region sequence-specific DNA binding"/>
    <property type="evidence" value="ECO:0007669"/>
    <property type="project" value="TreeGrafter"/>
</dbReference>
<dbReference type="AlphaFoldDB" id="A0A067THT9"/>
<dbReference type="OrthoDB" id="5954824at2759"/>
<evidence type="ECO:0000313" key="6">
    <source>
        <dbReference type="Proteomes" id="UP000027222"/>
    </source>
</evidence>
<feature type="domain" description="Fork-head" evidence="4">
    <location>
        <begin position="109"/>
        <end position="193"/>
    </location>
</feature>
<protein>
    <recommendedName>
        <fullName evidence="4">Fork-head domain-containing protein</fullName>
    </recommendedName>
</protein>
<feature type="region of interest" description="Disordered" evidence="3">
    <location>
        <begin position="186"/>
        <end position="236"/>
    </location>
</feature>
<feature type="region of interest" description="Disordered" evidence="3">
    <location>
        <begin position="329"/>
        <end position="350"/>
    </location>
</feature>
<proteinExistence type="predicted"/>
<feature type="compositionally biased region" description="Polar residues" evidence="3">
    <location>
        <begin position="329"/>
        <end position="345"/>
    </location>
</feature>
<dbReference type="STRING" id="685588.A0A067THT9"/>
<dbReference type="InterPro" id="IPR036390">
    <property type="entry name" value="WH_DNA-bd_sf"/>
</dbReference>
<dbReference type="HOGENOM" id="CLU_754487_0_0_1"/>
<dbReference type="Gene3D" id="1.10.10.10">
    <property type="entry name" value="Winged helix-like DNA-binding domain superfamily/Winged helix DNA-binding domain"/>
    <property type="match status" value="1"/>
</dbReference>
<dbReference type="PANTHER" id="PTHR11829">
    <property type="entry name" value="FORKHEAD BOX PROTEIN"/>
    <property type="match status" value="1"/>
</dbReference>
<keyword evidence="1 2" id="KW-0238">DNA-binding</keyword>
<gene>
    <name evidence="5" type="ORF">GALMADRAFT_1254388</name>
</gene>
<feature type="compositionally biased region" description="Polar residues" evidence="3">
    <location>
        <begin position="22"/>
        <end position="31"/>
    </location>
</feature>
<dbReference type="InterPro" id="IPR036388">
    <property type="entry name" value="WH-like_DNA-bd_sf"/>
</dbReference>
<keyword evidence="6" id="KW-1185">Reference proteome</keyword>
<dbReference type="SUPFAM" id="SSF46785">
    <property type="entry name" value="Winged helix' DNA-binding domain"/>
    <property type="match status" value="1"/>
</dbReference>
<dbReference type="InterPro" id="IPR050211">
    <property type="entry name" value="FOX_domain-containing"/>
</dbReference>
<dbReference type="GO" id="GO:0000981">
    <property type="term" value="F:DNA-binding transcription factor activity, RNA polymerase II-specific"/>
    <property type="evidence" value="ECO:0007669"/>
    <property type="project" value="TreeGrafter"/>
</dbReference>
<sequence length="367" mass="40943">MGSLYPTGIPYSRATYSNNMGFSLEGSQNSLTDEHPSPGSEDSSQWDDPDGAVPLAEISPPPAHIDGLPLHEVTESYLRQTLSIFPPRPVDLTALPDEPSARQPRIADMIKLAIWGSRAKKLTLRQIYDAIETRYPAWRDQVDKPWQRSIRHNLSLKAIFVQVPRPISSQGKGNYWTLDTRKGELNKRSRRRRDGTAESSKPNAFEDLDPDHHFLHGPTFDNLERSGPKNDFHSDYANPKANAYALRMSPIHRQGLYSEQQPSTGWNFPSSSPSYVPMDASAMNLPRATAYPPMDFRPNVGHHMQVQDGGPTAEHAYVFPGMNSMQGCSPTDNARPSRTRVQNPGSDVAAERGTEAILRTARRYAGQ</sequence>
<evidence type="ECO:0000256" key="2">
    <source>
        <dbReference type="PROSITE-ProRule" id="PRU00089"/>
    </source>
</evidence>
<feature type="region of interest" description="Disordered" evidence="3">
    <location>
        <begin position="22"/>
        <end position="66"/>
    </location>
</feature>
<dbReference type="GO" id="GO:0030154">
    <property type="term" value="P:cell differentiation"/>
    <property type="evidence" value="ECO:0007669"/>
    <property type="project" value="TreeGrafter"/>
</dbReference>
<dbReference type="CDD" id="cd00059">
    <property type="entry name" value="FH_FOX"/>
    <property type="match status" value="1"/>
</dbReference>
<dbReference type="InterPro" id="IPR001766">
    <property type="entry name" value="Fork_head_dom"/>
</dbReference>
<dbReference type="SMART" id="SM00339">
    <property type="entry name" value="FH"/>
    <property type="match status" value="1"/>
</dbReference>
<accession>A0A067THT9</accession>
<reference evidence="6" key="1">
    <citation type="journal article" date="2014" name="Proc. Natl. Acad. Sci. U.S.A.">
        <title>Extensive sampling of basidiomycete genomes demonstrates inadequacy of the white-rot/brown-rot paradigm for wood decay fungi.</title>
        <authorList>
            <person name="Riley R."/>
            <person name="Salamov A.A."/>
            <person name="Brown D.W."/>
            <person name="Nagy L.G."/>
            <person name="Floudas D."/>
            <person name="Held B.W."/>
            <person name="Levasseur A."/>
            <person name="Lombard V."/>
            <person name="Morin E."/>
            <person name="Otillar R."/>
            <person name="Lindquist E.A."/>
            <person name="Sun H."/>
            <person name="LaButti K.M."/>
            <person name="Schmutz J."/>
            <person name="Jabbour D."/>
            <person name="Luo H."/>
            <person name="Baker S.E."/>
            <person name="Pisabarro A.G."/>
            <person name="Walton J.D."/>
            <person name="Blanchette R.A."/>
            <person name="Henrissat B."/>
            <person name="Martin F."/>
            <person name="Cullen D."/>
            <person name="Hibbett D.S."/>
            <person name="Grigoriev I.V."/>
        </authorList>
    </citation>
    <scope>NUCLEOTIDE SEQUENCE [LARGE SCALE GENOMIC DNA]</scope>
    <source>
        <strain evidence="6">CBS 339.88</strain>
    </source>
</reference>
<dbReference type="PROSITE" id="PS50039">
    <property type="entry name" value="FORK_HEAD_3"/>
    <property type="match status" value="1"/>
</dbReference>
<dbReference type="PANTHER" id="PTHR11829:SF343">
    <property type="entry name" value="FORK-HEAD DOMAIN-CONTAINING PROTEIN"/>
    <property type="match status" value="1"/>
</dbReference>
<keyword evidence="2" id="KW-0539">Nucleus</keyword>
<dbReference type="GO" id="GO:0005634">
    <property type="term" value="C:nucleus"/>
    <property type="evidence" value="ECO:0007669"/>
    <property type="project" value="UniProtKB-SubCell"/>
</dbReference>
<dbReference type="PRINTS" id="PR00053">
    <property type="entry name" value="FORKHEAD"/>
</dbReference>
<name>A0A067THT9_GALM3</name>
<dbReference type="Pfam" id="PF00250">
    <property type="entry name" value="Forkhead"/>
    <property type="match status" value="1"/>
</dbReference>
<evidence type="ECO:0000313" key="5">
    <source>
        <dbReference type="EMBL" id="KDR78533.1"/>
    </source>
</evidence>
<evidence type="ECO:0000256" key="1">
    <source>
        <dbReference type="ARBA" id="ARBA00023125"/>
    </source>
</evidence>
<dbReference type="Proteomes" id="UP000027222">
    <property type="component" value="Unassembled WGS sequence"/>
</dbReference>
<dbReference type="EMBL" id="KL142374">
    <property type="protein sequence ID" value="KDR78533.1"/>
    <property type="molecule type" value="Genomic_DNA"/>
</dbReference>
<evidence type="ECO:0000259" key="4">
    <source>
        <dbReference type="PROSITE" id="PS50039"/>
    </source>
</evidence>
<comment type="subcellular location">
    <subcellularLocation>
        <location evidence="2">Nucleus</location>
    </subcellularLocation>
</comment>
<feature type="DNA-binding region" description="Fork-head" evidence="2">
    <location>
        <begin position="109"/>
        <end position="193"/>
    </location>
</feature>